<sequence>MVCSFIQSQPHQRLISTDPPLSGSGEDITIWGMEPDGKFKLRSAYSAAVEWLSDGECETEEANEQPHWKRL</sequence>
<dbReference type="EMBL" id="CAMGYJ010000006">
    <property type="protein sequence ID" value="CAI0432347.1"/>
    <property type="molecule type" value="Genomic_DNA"/>
</dbReference>
<feature type="non-terminal residue" evidence="1">
    <location>
        <position position="71"/>
    </location>
</feature>
<proteinExistence type="predicted"/>
<name>A0AAV0LEL3_9ROSI</name>
<comment type="caution">
    <text evidence="1">The sequence shown here is derived from an EMBL/GenBank/DDBJ whole genome shotgun (WGS) entry which is preliminary data.</text>
</comment>
<organism evidence="1 2">
    <name type="scientific">Linum tenue</name>
    <dbReference type="NCBI Taxonomy" id="586396"/>
    <lineage>
        <taxon>Eukaryota</taxon>
        <taxon>Viridiplantae</taxon>
        <taxon>Streptophyta</taxon>
        <taxon>Embryophyta</taxon>
        <taxon>Tracheophyta</taxon>
        <taxon>Spermatophyta</taxon>
        <taxon>Magnoliopsida</taxon>
        <taxon>eudicotyledons</taxon>
        <taxon>Gunneridae</taxon>
        <taxon>Pentapetalae</taxon>
        <taxon>rosids</taxon>
        <taxon>fabids</taxon>
        <taxon>Malpighiales</taxon>
        <taxon>Linaceae</taxon>
        <taxon>Linum</taxon>
    </lineage>
</organism>
<evidence type="ECO:0000313" key="1">
    <source>
        <dbReference type="EMBL" id="CAI0432347.1"/>
    </source>
</evidence>
<protein>
    <submittedName>
        <fullName evidence="1">Uncharacterized protein</fullName>
    </submittedName>
</protein>
<evidence type="ECO:0000313" key="2">
    <source>
        <dbReference type="Proteomes" id="UP001154282"/>
    </source>
</evidence>
<dbReference type="Proteomes" id="UP001154282">
    <property type="component" value="Unassembled WGS sequence"/>
</dbReference>
<gene>
    <name evidence="1" type="ORF">LITE_LOCUS23414</name>
</gene>
<keyword evidence="2" id="KW-1185">Reference proteome</keyword>
<reference evidence="1" key="1">
    <citation type="submission" date="2022-08" db="EMBL/GenBank/DDBJ databases">
        <authorList>
            <person name="Gutierrez-Valencia J."/>
        </authorList>
    </citation>
    <scope>NUCLEOTIDE SEQUENCE</scope>
</reference>
<dbReference type="AlphaFoldDB" id="A0AAV0LEL3"/>
<accession>A0AAV0LEL3</accession>